<proteinExistence type="predicted"/>
<dbReference type="EMBL" id="LDOT01000007">
    <property type="protein sequence ID" value="KLV06919.1"/>
    <property type="molecule type" value="Genomic_DNA"/>
</dbReference>
<organism evidence="2 3">
    <name type="scientific">Photobacterium aquae</name>
    <dbReference type="NCBI Taxonomy" id="1195763"/>
    <lineage>
        <taxon>Bacteria</taxon>
        <taxon>Pseudomonadati</taxon>
        <taxon>Pseudomonadota</taxon>
        <taxon>Gammaproteobacteria</taxon>
        <taxon>Vibrionales</taxon>
        <taxon>Vibrionaceae</taxon>
        <taxon>Photobacterium</taxon>
    </lineage>
</organism>
<evidence type="ECO:0000259" key="1">
    <source>
        <dbReference type="PROSITE" id="PS51819"/>
    </source>
</evidence>
<keyword evidence="3" id="KW-1185">Reference proteome</keyword>
<dbReference type="SUPFAM" id="SSF54593">
    <property type="entry name" value="Glyoxalase/Bleomycin resistance protein/Dihydroxybiphenyl dioxygenase"/>
    <property type="match status" value="1"/>
</dbReference>
<protein>
    <recommendedName>
        <fullName evidence="1">VOC domain-containing protein</fullName>
    </recommendedName>
</protein>
<gene>
    <name evidence="2" type="ORF">ABT56_07120</name>
</gene>
<accession>A0A0J1H564</accession>
<evidence type="ECO:0000313" key="2">
    <source>
        <dbReference type="EMBL" id="KLV06919.1"/>
    </source>
</evidence>
<dbReference type="InterPro" id="IPR037523">
    <property type="entry name" value="VOC_core"/>
</dbReference>
<evidence type="ECO:0000313" key="3">
    <source>
        <dbReference type="Proteomes" id="UP000036097"/>
    </source>
</evidence>
<dbReference type="OrthoDB" id="9796521at2"/>
<comment type="caution">
    <text evidence="2">The sequence shown here is derived from an EMBL/GenBank/DDBJ whole genome shotgun (WGS) entry which is preliminary data.</text>
</comment>
<dbReference type="STRING" id="1195763.ABT56_07120"/>
<name>A0A0J1H564_9GAMM</name>
<dbReference type="RefSeq" id="WP_047878189.1">
    <property type="nucleotide sequence ID" value="NZ_LDOT01000007.1"/>
</dbReference>
<feature type="domain" description="VOC" evidence="1">
    <location>
        <begin position="2"/>
        <end position="120"/>
    </location>
</feature>
<sequence length="121" mass="13795">MEFTQTGIILKTEKYNHCVRFYSEILGLCLVSEKIEGEFRMSEFNFGGSYLLIETGGKASLEEKSSTENPTVLRFDIPDANIAIAYLQNHGVQTAYYTYDWANIIIIIDPDGNRIELKETK</sequence>
<dbReference type="InterPro" id="IPR029068">
    <property type="entry name" value="Glyas_Bleomycin-R_OHBP_Dase"/>
</dbReference>
<reference evidence="2 3" key="1">
    <citation type="submission" date="2015-05" db="EMBL/GenBank/DDBJ databases">
        <title>Photobacterium galathea sp. nov.</title>
        <authorList>
            <person name="Machado H."/>
            <person name="Gram L."/>
        </authorList>
    </citation>
    <scope>NUCLEOTIDE SEQUENCE [LARGE SCALE GENOMIC DNA]</scope>
    <source>
        <strain evidence="2 3">CGMCC 1.12159</strain>
    </source>
</reference>
<dbReference type="PROSITE" id="PS51819">
    <property type="entry name" value="VOC"/>
    <property type="match status" value="1"/>
</dbReference>
<dbReference type="AlphaFoldDB" id="A0A0J1H564"/>
<dbReference type="Proteomes" id="UP000036097">
    <property type="component" value="Unassembled WGS sequence"/>
</dbReference>
<dbReference type="Gene3D" id="3.10.180.10">
    <property type="entry name" value="2,3-Dihydroxybiphenyl 1,2-Dioxygenase, domain 1"/>
    <property type="match status" value="1"/>
</dbReference>
<dbReference type="PATRIC" id="fig|1195763.3.peg.1522"/>